<feature type="compositionally biased region" description="Basic and acidic residues" evidence="3">
    <location>
        <begin position="302"/>
        <end position="326"/>
    </location>
</feature>
<feature type="compositionally biased region" description="Polar residues" evidence="3">
    <location>
        <begin position="247"/>
        <end position="261"/>
    </location>
</feature>
<dbReference type="GO" id="GO:0000225">
    <property type="term" value="F:N-acetylglucosaminylphosphatidylinositol deacetylase activity"/>
    <property type="evidence" value="ECO:0007669"/>
    <property type="project" value="UniProtKB-EC"/>
</dbReference>
<feature type="compositionally biased region" description="Basic and acidic residues" evidence="3">
    <location>
        <begin position="434"/>
        <end position="444"/>
    </location>
</feature>
<evidence type="ECO:0000256" key="1">
    <source>
        <dbReference type="ARBA" id="ARBA00006066"/>
    </source>
</evidence>
<dbReference type="SUPFAM" id="SSF102588">
    <property type="entry name" value="LmbE-like"/>
    <property type="match status" value="1"/>
</dbReference>
<organism evidence="4 5">
    <name type="scientific">Mesorhabditis belari</name>
    <dbReference type="NCBI Taxonomy" id="2138241"/>
    <lineage>
        <taxon>Eukaryota</taxon>
        <taxon>Metazoa</taxon>
        <taxon>Ecdysozoa</taxon>
        <taxon>Nematoda</taxon>
        <taxon>Chromadorea</taxon>
        <taxon>Rhabditida</taxon>
        <taxon>Rhabditina</taxon>
        <taxon>Rhabditomorpha</taxon>
        <taxon>Rhabditoidea</taxon>
        <taxon>Rhabditidae</taxon>
        <taxon>Mesorhabditinae</taxon>
        <taxon>Mesorhabditis</taxon>
    </lineage>
</organism>
<dbReference type="InterPro" id="IPR003737">
    <property type="entry name" value="GlcNAc_PI_deacetylase-related"/>
</dbReference>
<dbReference type="AlphaFoldDB" id="A0AAF3J7X0"/>
<feature type="compositionally biased region" description="Basic and acidic residues" evidence="3">
    <location>
        <begin position="263"/>
        <end position="284"/>
    </location>
</feature>
<feature type="region of interest" description="Disordered" evidence="3">
    <location>
        <begin position="238"/>
        <end position="413"/>
    </location>
</feature>
<dbReference type="PANTHER" id="PTHR12993">
    <property type="entry name" value="N-ACETYLGLUCOSAMINYL-PHOSPHATIDYLINOSITOL DE-N-ACETYLASE-RELATED"/>
    <property type="match status" value="1"/>
</dbReference>
<dbReference type="Proteomes" id="UP000887575">
    <property type="component" value="Unassembled WGS sequence"/>
</dbReference>
<dbReference type="Gene3D" id="3.40.50.10320">
    <property type="entry name" value="LmbE-like"/>
    <property type="match status" value="1"/>
</dbReference>
<evidence type="ECO:0000256" key="3">
    <source>
        <dbReference type="SAM" id="MobiDB-lite"/>
    </source>
</evidence>
<dbReference type="EC" id="3.5.1.89" evidence="2"/>
<dbReference type="Pfam" id="PF02585">
    <property type="entry name" value="PIG-L"/>
    <property type="match status" value="1"/>
</dbReference>
<dbReference type="GO" id="GO:0005783">
    <property type="term" value="C:endoplasmic reticulum"/>
    <property type="evidence" value="ECO:0007669"/>
    <property type="project" value="TreeGrafter"/>
</dbReference>
<dbReference type="InterPro" id="IPR024078">
    <property type="entry name" value="LmbE-like_dom_sf"/>
</dbReference>
<feature type="compositionally biased region" description="Basic and acidic residues" evidence="3">
    <location>
        <begin position="368"/>
        <end position="396"/>
    </location>
</feature>
<feature type="region of interest" description="Disordered" evidence="3">
    <location>
        <begin position="426"/>
        <end position="508"/>
    </location>
</feature>
<reference evidence="5" key="1">
    <citation type="submission" date="2024-02" db="UniProtKB">
        <authorList>
            <consortium name="WormBaseParasite"/>
        </authorList>
    </citation>
    <scope>IDENTIFICATION</scope>
</reference>
<protein>
    <recommendedName>
        <fullName evidence="2">N-acetylglucosaminylphosphatidylinositol deacetylase</fullName>
        <ecNumber evidence="2">3.5.1.89</ecNumber>
    </recommendedName>
</protein>
<accession>A0AAF3J7X0</accession>
<feature type="compositionally biased region" description="Basic and acidic residues" evidence="3">
    <location>
        <begin position="468"/>
        <end position="484"/>
    </location>
</feature>
<name>A0AAF3J7X0_9BILA</name>
<feature type="compositionally biased region" description="Basic residues" evidence="3">
    <location>
        <begin position="453"/>
        <end position="467"/>
    </location>
</feature>
<dbReference type="WBParaSite" id="MBELARI_LOCUS21807">
    <property type="protein sequence ID" value="MBELARI_LOCUS21807"/>
    <property type="gene ID" value="MBELARI_LOCUS21807"/>
</dbReference>
<comment type="similarity">
    <text evidence="1">Belongs to the PIGL family.</text>
</comment>
<sequence length="508" mass="58774">MCFLAAISLLFVFIIRQFWFNRPFPTSLPAKVLLVIAHPDDETMFFAPTITELTKQGHRVFLLCTSTGDFYGQGQLRAKELREAVQFLGINPSDVSILDYDKFKDGHQWDHLELSDVLLKQIKLLDAEVIISFDDGGVSHHSNHISIFDALQELYSRGELPINTQVFCLDTVSVLRKYAWILDVSLSIVQSPFCYFATMRSFFAAWRAMRAHRSQLLWFRYLFRGMNELDKLSLLKRKKSSDDPNSAGEQRQRITITTSGNPGDRRIYLGSDRRHVTGRGRLDGGRLSFPAGGPARGVRFNASRDSRNFDRSERSRRKSEGTRDYDEGPMDPSKPQLKLVDPAFVPRGRGYFDHDSREKDTWQGNDLYDPRRDNGFRNDRRRDRDDDRGTSWRGFDRPNTGSSSFNRKFERSSAADGVWTHDKFFEIEGGGEEQENKDKPEGQPDHQGVASKDRRRSRSRSHSRSRSGSRERYANRRPADDRRGFNKTRGFGRRRRSPSPFRGRDRRH</sequence>
<feature type="compositionally biased region" description="Basic and acidic residues" evidence="3">
    <location>
        <begin position="350"/>
        <end position="361"/>
    </location>
</feature>
<keyword evidence="4" id="KW-1185">Reference proteome</keyword>
<evidence type="ECO:0000313" key="4">
    <source>
        <dbReference type="Proteomes" id="UP000887575"/>
    </source>
</evidence>
<evidence type="ECO:0000313" key="5">
    <source>
        <dbReference type="WBParaSite" id="MBELARI_LOCUS21807"/>
    </source>
</evidence>
<evidence type="ECO:0000256" key="2">
    <source>
        <dbReference type="ARBA" id="ARBA00012176"/>
    </source>
</evidence>
<proteinExistence type="inferred from homology"/>
<dbReference type="PANTHER" id="PTHR12993:SF11">
    <property type="entry name" value="N-ACETYLGLUCOSAMINYL-PHOSPHATIDYLINOSITOL DE-N-ACETYLASE"/>
    <property type="match status" value="1"/>
</dbReference>